<dbReference type="GO" id="GO:0103117">
    <property type="term" value="F:UDP-3-O-acyl-N-acetylglucosamine deacetylase activity"/>
    <property type="evidence" value="ECO:0007669"/>
    <property type="project" value="UniProtKB-UniRule"/>
</dbReference>
<name>A0A0P1H5D7_9RHOB</name>
<evidence type="ECO:0000256" key="1">
    <source>
        <dbReference type="ARBA" id="ARBA00001947"/>
    </source>
</evidence>
<evidence type="ECO:0000256" key="5">
    <source>
        <dbReference type="ARBA" id="ARBA00022516"/>
    </source>
</evidence>
<dbReference type="Proteomes" id="UP000051326">
    <property type="component" value="Unassembled WGS sequence"/>
</dbReference>
<feature type="binding site" evidence="12">
    <location>
        <position position="78"/>
    </location>
    <ligand>
        <name>Zn(2+)</name>
        <dbReference type="ChEBI" id="CHEBI:29105"/>
    </ligand>
</feature>
<dbReference type="UniPathway" id="UPA00359">
    <property type="reaction ID" value="UER00478"/>
</dbReference>
<evidence type="ECO:0000256" key="7">
    <source>
        <dbReference type="ARBA" id="ARBA00022723"/>
    </source>
</evidence>
<evidence type="ECO:0000313" key="13">
    <source>
        <dbReference type="EMBL" id="CUH98204.1"/>
    </source>
</evidence>
<keyword evidence="10 12" id="KW-0443">Lipid metabolism</keyword>
<keyword evidence="9 12" id="KW-0862">Zinc</keyword>
<evidence type="ECO:0000256" key="9">
    <source>
        <dbReference type="ARBA" id="ARBA00022833"/>
    </source>
</evidence>
<reference evidence="14" key="2">
    <citation type="submission" date="2021-08" db="EMBL/GenBank/DDBJ databases">
        <authorList>
            <person name="Nwanade C."/>
            <person name="Wang M."/>
            <person name="Masoudi A."/>
            <person name="Yu Z."/>
            <person name="Liu J."/>
        </authorList>
    </citation>
    <scope>NUCLEOTIDE SEQUENCE</scope>
    <source>
        <strain evidence="14">S166</strain>
    </source>
</reference>
<dbReference type="InterPro" id="IPR011334">
    <property type="entry name" value="UDP-acyl_GlcNac_deAcase_C"/>
</dbReference>
<keyword evidence="16" id="KW-1185">Reference proteome</keyword>
<dbReference type="Proteomes" id="UP001058514">
    <property type="component" value="Chromosome"/>
</dbReference>
<dbReference type="InterPro" id="IPR020568">
    <property type="entry name" value="Ribosomal_Su5_D2-typ_SF"/>
</dbReference>
<dbReference type="GO" id="GO:0046872">
    <property type="term" value="F:metal ion binding"/>
    <property type="evidence" value="ECO:0007669"/>
    <property type="project" value="UniProtKB-KW"/>
</dbReference>
<dbReference type="EMBL" id="CP081051">
    <property type="protein sequence ID" value="UWQ40236.1"/>
    <property type="molecule type" value="Genomic_DNA"/>
</dbReference>
<organism evidence="13 15">
    <name type="scientific">Leisingera aquaemixtae</name>
    <dbReference type="NCBI Taxonomy" id="1396826"/>
    <lineage>
        <taxon>Bacteria</taxon>
        <taxon>Pseudomonadati</taxon>
        <taxon>Pseudomonadota</taxon>
        <taxon>Alphaproteobacteria</taxon>
        <taxon>Rhodobacterales</taxon>
        <taxon>Roseobacteraceae</taxon>
        <taxon>Leisingera</taxon>
    </lineage>
</organism>
<reference evidence="13 15" key="1">
    <citation type="submission" date="2015-09" db="EMBL/GenBank/DDBJ databases">
        <authorList>
            <consortium name="Swine Surveillance"/>
        </authorList>
    </citation>
    <scope>NUCLEOTIDE SEQUENCE [LARGE SCALE GENOMIC DNA]</scope>
    <source>
        <strain evidence="13 15">CECT 8399</strain>
    </source>
</reference>
<dbReference type="PANTHER" id="PTHR33694:SF1">
    <property type="entry name" value="UDP-3-O-ACYL-N-ACETYLGLUCOSAMINE DEACETYLASE 1, MITOCHONDRIAL-RELATED"/>
    <property type="match status" value="1"/>
</dbReference>
<dbReference type="HAMAP" id="MF_00388">
    <property type="entry name" value="LpxC"/>
    <property type="match status" value="1"/>
</dbReference>
<evidence type="ECO:0000313" key="16">
    <source>
        <dbReference type="Proteomes" id="UP001058514"/>
    </source>
</evidence>
<dbReference type="EC" id="3.5.1.108" evidence="4 12"/>
<evidence type="ECO:0000256" key="12">
    <source>
        <dbReference type="HAMAP-Rule" id="MF_00388"/>
    </source>
</evidence>
<dbReference type="SUPFAM" id="SSF54211">
    <property type="entry name" value="Ribosomal protein S5 domain 2-like"/>
    <property type="match status" value="2"/>
</dbReference>
<evidence type="ECO:0000313" key="14">
    <source>
        <dbReference type="EMBL" id="UWQ40236.1"/>
    </source>
</evidence>
<comment type="pathway">
    <text evidence="3 12">Glycolipid biosynthesis; lipid IV(A) biosynthesis; lipid IV(A) from (3R)-3-hydroxytetradecanoyl-[acyl-carrier-protein] and UDP-N-acetyl-alpha-D-glucosamine: step 2/6.</text>
</comment>
<keyword evidence="5 12" id="KW-0444">Lipid biosynthesis</keyword>
<evidence type="ECO:0000256" key="8">
    <source>
        <dbReference type="ARBA" id="ARBA00022801"/>
    </source>
</evidence>
<accession>A0A0P1H5D7</accession>
<evidence type="ECO:0000256" key="4">
    <source>
        <dbReference type="ARBA" id="ARBA00012745"/>
    </source>
</evidence>
<dbReference type="Pfam" id="PF03331">
    <property type="entry name" value="LpxC"/>
    <property type="match status" value="1"/>
</dbReference>
<dbReference type="InterPro" id="IPR015870">
    <property type="entry name" value="UDP-acyl_N-AcGlcN_deAcase_N"/>
</dbReference>
<dbReference type="InterPro" id="IPR004463">
    <property type="entry name" value="UDP-acyl_GlcNac_deAcase"/>
</dbReference>
<dbReference type="STRING" id="1396826.PHA8399_00317"/>
<dbReference type="EMBL" id="CYSR01000002">
    <property type="protein sequence ID" value="CUH98204.1"/>
    <property type="molecule type" value="Genomic_DNA"/>
</dbReference>
<feature type="active site" description="Proton donor" evidence="12">
    <location>
        <position position="263"/>
    </location>
</feature>
<dbReference type="GO" id="GO:0016020">
    <property type="term" value="C:membrane"/>
    <property type="evidence" value="ECO:0007669"/>
    <property type="project" value="GOC"/>
</dbReference>
<evidence type="ECO:0000313" key="15">
    <source>
        <dbReference type="Proteomes" id="UP000051326"/>
    </source>
</evidence>
<evidence type="ECO:0000256" key="3">
    <source>
        <dbReference type="ARBA" id="ARBA00005002"/>
    </source>
</evidence>
<dbReference type="GO" id="GO:0009245">
    <property type="term" value="P:lipid A biosynthetic process"/>
    <property type="evidence" value="ECO:0007669"/>
    <property type="project" value="UniProtKB-UniRule"/>
</dbReference>
<comment type="function">
    <text evidence="2 12">Catalyzes the hydrolysis of UDP-3-O-myristoyl-N-acetylglucosamine to form UDP-3-O-myristoylglucosamine and acetate, the committed step in lipid A biosynthesis.</text>
</comment>
<dbReference type="Gene3D" id="3.30.230.20">
    <property type="entry name" value="lpxc deacetylase, domain 1"/>
    <property type="match status" value="1"/>
</dbReference>
<comment type="catalytic activity">
    <reaction evidence="11 12">
        <text>a UDP-3-O-[(3R)-3-hydroxyacyl]-N-acetyl-alpha-D-glucosamine + H2O = a UDP-3-O-[(3R)-3-hydroxyacyl]-alpha-D-glucosamine + acetate</text>
        <dbReference type="Rhea" id="RHEA:67816"/>
        <dbReference type="ChEBI" id="CHEBI:15377"/>
        <dbReference type="ChEBI" id="CHEBI:30089"/>
        <dbReference type="ChEBI" id="CHEBI:137740"/>
        <dbReference type="ChEBI" id="CHEBI:173225"/>
        <dbReference type="EC" id="3.5.1.108"/>
    </reaction>
</comment>
<comment type="cofactor">
    <cofactor evidence="1 12">
        <name>Zn(2+)</name>
        <dbReference type="ChEBI" id="CHEBI:29105"/>
    </cofactor>
</comment>
<evidence type="ECO:0000256" key="6">
    <source>
        <dbReference type="ARBA" id="ARBA00022556"/>
    </source>
</evidence>
<sequence>MQNTLKASVAFEGVGLHSGKPARMVLNPAPAGHGIVFKRTDIALGNTVVPARWDLVERSPLCTRLVNTSGVSVSTVEHVMAALAGCGVHNALIEIDGPEVPIVDGSSAPFVRGIMKYGVQRQGVPATAFEVLKPVTVEKDGARATLLPSDRLTIEFHIDFAEAGIGRQSKVLDMRNGSFARELCDSRTFCRQADVESMQANGLALGGVPGENAVVFDGDRVESGAGLRHSDEPVRHKMLDALGDLALAGGPILGRYVGERAGHALTNTLLRALFAEPGAVRAVACDAAMTARLPGQGLIWSEIPSEQRRVA</sequence>
<protein>
    <recommendedName>
        <fullName evidence="4 12">UDP-3-O-acyl-N-acetylglucosamine deacetylase</fullName>
        <shortName evidence="12">UDP-3-O-acyl-GlcNAc deacetylase</shortName>
        <ecNumber evidence="4 12">3.5.1.108</ecNumber>
    </recommendedName>
    <alternativeName>
        <fullName evidence="12">UDP-3-O-[R-3-hydroxymyristoyl]-N-acetylglucosamine deacetylase</fullName>
    </alternativeName>
</protein>
<dbReference type="PANTHER" id="PTHR33694">
    <property type="entry name" value="UDP-3-O-ACYL-N-ACETYLGLUCOSAMINE DEACETYLASE 1, MITOCHONDRIAL-RELATED"/>
    <property type="match status" value="1"/>
</dbReference>
<keyword evidence="8 12" id="KW-0378">Hydrolase</keyword>
<evidence type="ECO:0000256" key="10">
    <source>
        <dbReference type="ARBA" id="ARBA00023098"/>
    </source>
</evidence>
<evidence type="ECO:0000256" key="11">
    <source>
        <dbReference type="ARBA" id="ARBA00024535"/>
    </source>
</evidence>
<keyword evidence="6 12" id="KW-0441">Lipid A biosynthesis</keyword>
<dbReference type="RefSeq" id="WP_058284437.1">
    <property type="nucleotide sequence ID" value="NZ_CP041159.1"/>
</dbReference>
<comment type="similarity">
    <text evidence="12">Belongs to the LpxC family.</text>
</comment>
<gene>
    <name evidence="12 13" type="primary">lpxC</name>
    <name evidence="14" type="ORF">K3718_11730</name>
    <name evidence="13" type="ORF">PHA8399_00317</name>
</gene>
<evidence type="ECO:0000256" key="2">
    <source>
        <dbReference type="ARBA" id="ARBA00002923"/>
    </source>
</evidence>
<feature type="binding site" evidence="12">
    <location>
        <position position="240"/>
    </location>
    <ligand>
        <name>Zn(2+)</name>
        <dbReference type="ChEBI" id="CHEBI:29105"/>
    </ligand>
</feature>
<dbReference type="NCBIfam" id="TIGR00325">
    <property type="entry name" value="lpxC"/>
    <property type="match status" value="1"/>
</dbReference>
<dbReference type="AlphaFoldDB" id="A0A0P1H5D7"/>
<proteinExistence type="inferred from homology"/>
<keyword evidence="7 12" id="KW-0479">Metal-binding</keyword>
<dbReference type="Gene3D" id="3.30.1700.10">
    <property type="entry name" value="lpxc deacetylase, domain 2"/>
    <property type="match status" value="1"/>
</dbReference>
<feature type="binding site" evidence="12">
    <location>
        <position position="236"/>
    </location>
    <ligand>
        <name>Zn(2+)</name>
        <dbReference type="ChEBI" id="CHEBI:29105"/>
    </ligand>
</feature>